<evidence type="ECO:0000313" key="17">
    <source>
        <dbReference type="Proteomes" id="UP000007073"/>
    </source>
</evidence>
<dbReference type="CDD" id="cd12914">
    <property type="entry name" value="PDC1_DGC_like"/>
    <property type="match status" value="1"/>
</dbReference>
<evidence type="ECO:0000259" key="13">
    <source>
        <dbReference type="PROSITE" id="PS50109"/>
    </source>
</evidence>
<evidence type="ECO:0000256" key="1">
    <source>
        <dbReference type="ARBA" id="ARBA00000085"/>
    </source>
</evidence>
<evidence type="ECO:0000256" key="4">
    <source>
        <dbReference type="ARBA" id="ARBA00022475"/>
    </source>
</evidence>
<evidence type="ECO:0000256" key="2">
    <source>
        <dbReference type="ARBA" id="ARBA00004651"/>
    </source>
</evidence>
<dbReference type="Gene3D" id="6.10.340.10">
    <property type="match status" value="1"/>
</dbReference>
<keyword evidence="11" id="KW-0175">Coiled coil</keyword>
<dbReference type="Gene3D" id="3.30.565.10">
    <property type="entry name" value="Histidine kinase-like ATPase, C-terminal domain"/>
    <property type="match status" value="1"/>
</dbReference>
<dbReference type="SMART" id="SM00387">
    <property type="entry name" value="HATPase_c"/>
    <property type="match status" value="1"/>
</dbReference>
<dbReference type="CDD" id="cd00082">
    <property type="entry name" value="HisKA"/>
    <property type="match status" value="1"/>
</dbReference>
<dbReference type="InterPro" id="IPR000700">
    <property type="entry name" value="PAS-assoc_C"/>
</dbReference>
<sequence>MTQLSLKTRMAVGVALLFLCFGSVTGFFALTYFQQKFKESISTHQEALLSSLADDLDSKILFAQKSLEAFAPKLTENVLRNEGKLQQALDDKTTLHLLFDALIVFSPEGKLLTESPQKLEIRGRDYSFRDYFKKTVATGKPQISTPFVSTYAPGHPAVMLTFPLFDAKGRMTAILAGHVDLLGENFLTDLGRLTIGKSGYAVVIDGNRTRLIHPDRSRIMTPVPVGLNPLFDRAMAGFDGSGETVNARGVQVLASYKHLRSVNWILGTVYPLDEAYASLYRARGYFVSAMVLGLVLMLLVSWYAMQRLISPLSHLTGHIKAMAAEPEAGGRTVPVESNDEIGTLATAFNTMMGALREKQESLRRAVARAEDEREKSDAIIAAIGEGISIQDRNFRILYQNEEHRKITGGNHVGKFCYEAYRHNDHVCDDCPVAQCFADDKVHMRENRNTSGGGAEYVAISASPLRDATGEIVAGIELVRDITERKRTEQQIRTLNAELEQRVRERTEELEQSLREMETFCYTVSHDLRTPLRGIHGFSSILQQDYAERLDQEGKEYLQRIGGAANRMGELIDDLLELSRVNRDELRRVPVDLTTLAGEIADDLTRSQPERKVEFVIAPGLRATGDPSLLGAVLANIIHNAWKFSSRNPAARIEVGSRTDGEEQAFYVRDNGVGFDMQYADKLFLPFHRLHAAEGFEGTGIGLATVQRIIERHGGRVWAESAPGKGATFFFTVQDEKNT</sequence>
<dbReference type="InterPro" id="IPR035965">
    <property type="entry name" value="PAS-like_dom_sf"/>
</dbReference>
<dbReference type="Pfam" id="PF08448">
    <property type="entry name" value="PAS_4"/>
    <property type="match status" value="1"/>
</dbReference>
<protein>
    <recommendedName>
        <fullName evidence="3">histidine kinase</fullName>
        <ecNumber evidence="3">2.7.13.3</ecNumber>
    </recommendedName>
</protein>
<dbReference type="Pfam" id="PF00672">
    <property type="entry name" value="HAMP"/>
    <property type="match status" value="1"/>
</dbReference>
<dbReference type="GO" id="GO:0030295">
    <property type="term" value="F:protein kinase activator activity"/>
    <property type="evidence" value="ECO:0007669"/>
    <property type="project" value="TreeGrafter"/>
</dbReference>
<evidence type="ECO:0000259" key="15">
    <source>
        <dbReference type="PROSITE" id="PS50885"/>
    </source>
</evidence>
<dbReference type="PRINTS" id="PR00344">
    <property type="entry name" value="BCTRLSENSOR"/>
</dbReference>
<dbReference type="Pfam" id="PF00512">
    <property type="entry name" value="HisKA"/>
    <property type="match status" value="1"/>
</dbReference>
<dbReference type="InterPro" id="IPR000014">
    <property type="entry name" value="PAS"/>
</dbReference>
<dbReference type="SUPFAM" id="SSF55874">
    <property type="entry name" value="ATPase domain of HSP90 chaperone/DNA topoisomerase II/histidine kinase"/>
    <property type="match status" value="1"/>
</dbReference>
<dbReference type="InterPro" id="IPR003594">
    <property type="entry name" value="HATPase_dom"/>
</dbReference>
<feature type="domain" description="HAMP" evidence="15">
    <location>
        <begin position="306"/>
        <end position="360"/>
    </location>
</feature>
<dbReference type="PROSITE" id="PS50885">
    <property type="entry name" value="HAMP"/>
    <property type="match status" value="1"/>
</dbReference>
<dbReference type="GO" id="GO:0007234">
    <property type="term" value="P:osmosensory signaling via phosphorelay pathway"/>
    <property type="evidence" value="ECO:0007669"/>
    <property type="project" value="TreeGrafter"/>
</dbReference>
<dbReference type="GO" id="GO:0000156">
    <property type="term" value="F:phosphorelay response regulator activity"/>
    <property type="evidence" value="ECO:0007669"/>
    <property type="project" value="TreeGrafter"/>
</dbReference>
<dbReference type="Pfam" id="PF02518">
    <property type="entry name" value="HATPase_c"/>
    <property type="match status" value="1"/>
</dbReference>
<dbReference type="FunFam" id="3.30.565.10:FF:000006">
    <property type="entry name" value="Sensor histidine kinase WalK"/>
    <property type="match status" value="1"/>
</dbReference>
<comment type="subcellular location">
    <subcellularLocation>
        <location evidence="2">Cell membrane</location>
        <topology evidence="2">Multi-pass membrane protein</topology>
    </subcellularLocation>
</comment>
<evidence type="ECO:0000256" key="10">
    <source>
        <dbReference type="ARBA" id="ARBA00023136"/>
    </source>
</evidence>
<dbReference type="InterPro" id="IPR003660">
    <property type="entry name" value="HAMP_dom"/>
</dbReference>
<keyword evidence="4" id="KW-1003">Cell membrane</keyword>
<keyword evidence="5" id="KW-0597">Phosphoprotein</keyword>
<evidence type="ECO:0000256" key="11">
    <source>
        <dbReference type="SAM" id="Coils"/>
    </source>
</evidence>
<dbReference type="PROSITE" id="PS50113">
    <property type="entry name" value="PAC"/>
    <property type="match status" value="1"/>
</dbReference>
<dbReference type="SMART" id="SM00304">
    <property type="entry name" value="HAMP"/>
    <property type="match status" value="1"/>
</dbReference>
<gene>
    <name evidence="16" type="ordered locus">Gmet_2811</name>
</gene>
<dbReference type="InterPro" id="IPR033479">
    <property type="entry name" value="dCache_1"/>
</dbReference>
<dbReference type="Gene3D" id="1.10.287.130">
    <property type="match status" value="1"/>
</dbReference>
<dbReference type="Proteomes" id="UP000007073">
    <property type="component" value="Chromosome"/>
</dbReference>
<dbReference type="PANTHER" id="PTHR42878">
    <property type="entry name" value="TWO-COMPONENT HISTIDINE KINASE"/>
    <property type="match status" value="1"/>
</dbReference>
<dbReference type="SUPFAM" id="SSF158472">
    <property type="entry name" value="HAMP domain-like"/>
    <property type="match status" value="1"/>
</dbReference>
<dbReference type="RefSeq" id="WP_011366105.1">
    <property type="nucleotide sequence ID" value="NC_007517.1"/>
</dbReference>
<evidence type="ECO:0000313" key="16">
    <source>
        <dbReference type="EMBL" id="ABB33029.1"/>
    </source>
</evidence>
<keyword evidence="9 12" id="KW-1133">Transmembrane helix</keyword>
<organism evidence="16 17">
    <name type="scientific">Geobacter metallireducens (strain ATCC 53774 / DSM 7210 / GS-15)</name>
    <dbReference type="NCBI Taxonomy" id="269799"/>
    <lineage>
        <taxon>Bacteria</taxon>
        <taxon>Pseudomonadati</taxon>
        <taxon>Thermodesulfobacteriota</taxon>
        <taxon>Desulfuromonadia</taxon>
        <taxon>Geobacterales</taxon>
        <taxon>Geobacteraceae</taxon>
        <taxon>Geobacter</taxon>
    </lineage>
</organism>
<feature type="domain" description="Histidine kinase" evidence="13">
    <location>
        <begin position="522"/>
        <end position="736"/>
    </location>
</feature>
<dbReference type="InterPro" id="IPR013656">
    <property type="entry name" value="PAS_4"/>
</dbReference>
<evidence type="ECO:0000256" key="5">
    <source>
        <dbReference type="ARBA" id="ARBA00022553"/>
    </source>
</evidence>
<keyword evidence="17" id="KW-1185">Reference proteome</keyword>
<evidence type="ECO:0000256" key="6">
    <source>
        <dbReference type="ARBA" id="ARBA00022679"/>
    </source>
</evidence>
<dbReference type="eggNOG" id="COG2770">
    <property type="taxonomic scope" value="Bacteria"/>
</dbReference>
<proteinExistence type="predicted"/>
<evidence type="ECO:0000256" key="12">
    <source>
        <dbReference type="SAM" id="Phobius"/>
    </source>
</evidence>
<dbReference type="KEGG" id="gme:Gmet_2811"/>
<dbReference type="HOGENOM" id="CLU_000445_114_71_7"/>
<evidence type="ECO:0000256" key="7">
    <source>
        <dbReference type="ARBA" id="ARBA00022692"/>
    </source>
</evidence>
<dbReference type="CDD" id="cd06225">
    <property type="entry name" value="HAMP"/>
    <property type="match status" value="1"/>
</dbReference>
<dbReference type="eggNOG" id="COG4251">
    <property type="taxonomic scope" value="Bacteria"/>
</dbReference>
<dbReference type="EMBL" id="CP000148">
    <property type="protein sequence ID" value="ABB33029.1"/>
    <property type="molecule type" value="Genomic_DNA"/>
</dbReference>
<dbReference type="STRING" id="269799.Gmet_2811"/>
<dbReference type="InterPro" id="IPR004358">
    <property type="entry name" value="Sig_transdc_His_kin-like_C"/>
</dbReference>
<dbReference type="NCBIfam" id="TIGR00229">
    <property type="entry name" value="sensory_box"/>
    <property type="match status" value="1"/>
</dbReference>
<keyword evidence="7 12" id="KW-0812">Transmembrane</keyword>
<feature type="transmembrane region" description="Helical" evidence="12">
    <location>
        <begin position="285"/>
        <end position="305"/>
    </location>
</feature>
<dbReference type="SUPFAM" id="SSF47384">
    <property type="entry name" value="Homodimeric domain of signal transducing histidine kinase"/>
    <property type="match status" value="1"/>
</dbReference>
<keyword evidence="8 16" id="KW-0418">Kinase</keyword>
<evidence type="ECO:0000259" key="14">
    <source>
        <dbReference type="PROSITE" id="PS50113"/>
    </source>
</evidence>
<dbReference type="AlphaFoldDB" id="Q39RU5"/>
<keyword evidence="6" id="KW-0808">Transferase</keyword>
<evidence type="ECO:0000256" key="9">
    <source>
        <dbReference type="ARBA" id="ARBA00022989"/>
    </source>
</evidence>
<dbReference type="PANTHER" id="PTHR42878:SF15">
    <property type="entry name" value="BACTERIOPHYTOCHROME"/>
    <property type="match status" value="1"/>
</dbReference>
<dbReference type="Pfam" id="PF02743">
    <property type="entry name" value="dCache_1"/>
    <property type="match status" value="1"/>
</dbReference>
<accession>Q39RU5</accession>
<dbReference type="Gene3D" id="3.30.450.20">
    <property type="entry name" value="PAS domain"/>
    <property type="match status" value="3"/>
</dbReference>
<feature type="domain" description="PAC" evidence="14">
    <location>
        <begin position="439"/>
        <end position="493"/>
    </location>
</feature>
<reference evidence="16 17" key="2">
    <citation type="journal article" date="2009" name="BMC Microbiol.">
        <title>The genome sequence of Geobacter metallireducens: features of metabolism, physiology and regulation common and dissimilar to Geobacter sulfurreducens.</title>
        <authorList>
            <person name="Aklujkar M."/>
            <person name="Krushkal J."/>
            <person name="DiBartolo G."/>
            <person name="Lapidus A."/>
            <person name="Land M.L."/>
            <person name="Lovley D.R."/>
        </authorList>
    </citation>
    <scope>NUCLEOTIDE SEQUENCE [LARGE SCALE GENOMIC DNA]</scope>
    <source>
        <strain evidence="17">ATCC 53774 / DSM 7210 / GS-15</strain>
    </source>
</reference>
<dbReference type="EC" id="2.7.13.3" evidence="3"/>
<dbReference type="InterPro" id="IPR003661">
    <property type="entry name" value="HisK_dim/P_dom"/>
</dbReference>
<name>Q39RU5_GEOMG</name>
<dbReference type="FunFam" id="1.10.287.130:FF:000070">
    <property type="entry name" value="Histidine kinase sensor protein"/>
    <property type="match status" value="1"/>
</dbReference>
<dbReference type="GO" id="GO:0005886">
    <property type="term" value="C:plasma membrane"/>
    <property type="evidence" value="ECO:0007669"/>
    <property type="project" value="UniProtKB-SubCell"/>
</dbReference>
<evidence type="ECO:0000256" key="3">
    <source>
        <dbReference type="ARBA" id="ARBA00012438"/>
    </source>
</evidence>
<dbReference type="PROSITE" id="PS50109">
    <property type="entry name" value="HIS_KIN"/>
    <property type="match status" value="1"/>
</dbReference>
<dbReference type="SUPFAM" id="SSF55785">
    <property type="entry name" value="PYP-like sensor domain (PAS domain)"/>
    <property type="match status" value="1"/>
</dbReference>
<dbReference type="InterPro" id="IPR036890">
    <property type="entry name" value="HATPase_C_sf"/>
</dbReference>
<dbReference type="InterPro" id="IPR036097">
    <property type="entry name" value="HisK_dim/P_sf"/>
</dbReference>
<evidence type="ECO:0000256" key="8">
    <source>
        <dbReference type="ARBA" id="ARBA00022777"/>
    </source>
</evidence>
<dbReference type="SMART" id="SM00388">
    <property type="entry name" value="HisKA"/>
    <property type="match status" value="1"/>
</dbReference>
<dbReference type="CDD" id="cd12912">
    <property type="entry name" value="PDC2_MCP_like"/>
    <property type="match status" value="1"/>
</dbReference>
<comment type="catalytic activity">
    <reaction evidence="1">
        <text>ATP + protein L-histidine = ADP + protein N-phospho-L-histidine.</text>
        <dbReference type="EC" id="2.7.13.3"/>
    </reaction>
</comment>
<dbReference type="InterPro" id="IPR050351">
    <property type="entry name" value="BphY/WalK/GraS-like"/>
</dbReference>
<feature type="coiled-coil region" evidence="11">
    <location>
        <begin position="484"/>
        <end position="515"/>
    </location>
</feature>
<reference evidence="16 17" key="1">
    <citation type="submission" date="2005-10" db="EMBL/GenBank/DDBJ databases">
        <title>Complete sequence of Geobacter metallireducens GS-15.</title>
        <authorList>
            <consortium name="US DOE Joint Genome Institute"/>
            <person name="Copeland A."/>
            <person name="Lucas S."/>
            <person name="Lapidus A."/>
            <person name="Barry K."/>
            <person name="Detter J.C."/>
            <person name="Glavina T."/>
            <person name="Hammon N."/>
            <person name="Israni S."/>
            <person name="Pitluck S."/>
            <person name="Di Bartolo G."/>
            <person name="Chain P."/>
            <person name="Schmutz J."/>
            <person name="Larimer F."/>
            <person name="Land M."/>
            <person name="Kyrpides N."/>
            <person name="Ivanova N."/>
            <person name="Richardson P."/>
        </authorList>
    </citation>
    <scope>NUCLEOTIDE SEQUENCE [LARGE SCALE GENOMIC DNA]</scope>
    <source>
        <strain evidence="17">ATCC 53774 / DSM 7210 / GS-15</strain>
    </source>
</reference>
<dbReference type="InterPro" id="IPR005467">
    <property type="entry name" value="His_kinase_dom"/>
</dbReference>
<keyword evidence="10 12" id="KW-0472">Membrane</keyword>
<dbReference type="GO" id="GO:0000155">
    <property type="term" value="F:phosphorelay sensor kinase activity"/>
    <property type="evidence" value="ECO:0007669"/>
    <property type="project" value="InterPro"/>
</dbReference>